<keyword evidence="2" id="KW-0812">Transmembrane</keyword>
<keyword evidence="4" id="KW-1185">Reference proteome</keyword>
<dbReference type="AlphaFoldDB" id="A0A9W9MDJ3"/>
<organism evidence="3 4">
    <name type="scientific">Penicillium cinerascens</name>
    <dbReference type="NCBI Taxonomy" id="70096"/>
    <lineage>
        <taxon>Eukaryota</taxon>
        <taxon>Fungi</taxon>
        <taxon>Dikarya</taxon>
        <taxon>Ascomycota</taxon>
        <taxon>Pezizomycotina</taxon>
        <taxon>Eurotiomycetes</taxon>
        <taxon>Eurotiomycetidae</taxon>
        <taxon>Eurotiales</taxon>
        <taxon>Aspergillaceae</taxon>
        <taxon>Penicillium</taxon>
    </lineage>
</organism>
<dbReference type="Proteomes" id="UP001150904">
    <property type="component" value="Unassembled WGS sequence"/>
</dbReference>
<keyword evidence="2" id="KW-1133">Transmembrane helix</keyword>
<evidence type="ECO:0000313" key="3">
    <source>
        <dbReference type="EMBL" id="KAJ5198505.1"/>
    </source>
</evidence>
<feature type="region of interest" description="Disordered" evidence="1">
    <location>
        <begin position="1"/>
        <end position="48"/>
    </location>
</feature>
<feature type="transmembrane region" description="Helical" evidence="2">
    <location>
        <begin position="206"/>
        <end position="224"/>
    </location>
</feature>
<feature type="compositionally biased region" description="Low complexity" evidence="1">
    <location>
        <begin position="484"/>
        <end position="498"/>
    </location>
</feature>
<dbReference type="GeneID" id="83181985"/>
<accession>A0A9W9MDJ3</accession>
<name>A0A9W9MDJ3_9EURO</name>
<feature type="transmembrane region" description="Helical" evidence="2">
    <location>
        <begin position="139"/>
        <end position="164"/>
    </location>
</feature>
<proteinExistence type="predicted"/>
<evidence type="ECO:0000256" key="2">
    <source>
        <dbReference type="SAM" id="Phobius"/>
    </source>
</evidence>
<dbReference type="OrthoDB" id="5381672at2759"/>
<dbReference type="RefSeq" id="XP_058306933.1">
    <property type="nucleotide sequence ID" value="XM_058454684.1"/>
</dbReference>
<feature type="transmembrane region" description="Helical" evidence="2">
    <location>
        <begin position="79"/>
        <end position="101"/>
    </location>
</feature>
<evidence type="ECO:0000256" key="1">
    <source>
        <dbReference type="SAM" id="MobiDB-lite"/>
    </source>
</evidence>
<evidence type="ECO:0000313" key="4">
    <source>
        <dbReference type="Proteomes" id="UP001150904"/>
    </source>
</evidence>
<feature type="transmembrane region" description="Helical" evidence="2">
    <location>
        <begin position="653"/>
        <end position="676"/>
    </location>
</feature>
<protein>
    <submittedName>
        <fullName evidence="3">Uncharacterized protein</fullName>
    </submittedName>
</protein>
<feature type="region of interest" description="Disordered" evidence="1">
    <location>
        <begin position="481"/>
        <end position="500"/>
    </location>
</feature>
<comment type="caution">
    <text evidence="3">The sequence shown here is derived from an EMBL/GenBank/DDBJ whole genome shotgun (WGS) entry which is preliminary data.</text>
</comment>
<keyword evidence="2" id="KW-0472">Membrane</keyword>
<reference evidence="3" key="1">
    <citation type="submission" date="2022-12" db="EMBL/GenBank/DDBJ databases">
        <authorList>
            <person name="Petersen C."/>
        </authorList>
    </citation>
    <scope>NUCLEOTIDE SEQUENCE</scope>
    <source>
        <strain evidence="3">IBT 15544</strain>
    </source>
</reference>
<gene>
    <name evidence="3" type="ORF">N7498_007622</name>
</gene>
<dbReference type="EMBL" id="JAPQKR010000014">
    <property type="protein sequence ID" value="KAJ5198505.1"/>
    <property type="molecule type" value="Genomic_DNA"/>
</dbReference>
<reference evidence="3" key="2">
    <citation type="journal article" date="2023" name="IMA Fungus">
        <title>Comparative genomic study of the Penicillium genus elucidates a diverse pangenome and 15 lateral gene transfer events.</title>
        <authorList>
            <person name="Petersen C."/>
            <person name="Sorensen T."/>
            <person name="Nielsen M.R."/>
            <person name="Sondergaard T.E."/>
            <person name="Sorensen J.L."/>
            <person name="Fitzpatrick D.A."/>
            <person name="Frisvad J.C."/>
            <person name="Nielsen K.L."/>
        </authorList>
    </citation>
    <scope>NUCLEOTIDE SEQUENCE</scope>
    <source>
        <strain evidence="3">IBT 15544</strain>
    </source>
</reference>
<sequence length="778" mass="86272">MEEDDSQIALQALSRRTTEPEYASSTEEDRTREPSALDVPPDADSAHLPHDELPAYSRAAPRIQALGRGHSATLHHSPWVLFGTILFAALVVYSWVVLAILSFRPMSTRSWEAYTTQYGIYPQNLDYSIDAQLYRSARIIQSIVSVLILPWTSAVCAYAAVVFVQNQKDGLSMTMRQVMNLADRRWMDISLIPDLIAGSWKQHGSALLALAIFLHFLGLIIYPIQSIVINSNAIHVPVYPNEMGQISDLAHMREQYDVTAGSDVVQARNALAGVDMHTWHPQLWEYGGHQRFSTFVNLSAMNDPFFSPLPNGFNTGLLRQYAPRINSNTSVRVIQENEYPSNCHSDPTNFFANYSSVYAYLPGSRYSTTSTWVISACMLSSNTTSPWSATRDRQDFYEVLYINASNQDREYPSSPLNNGTLLEVKLHTTAGYFELPSYMNNQTAGPLLDKDPTGNCDKGGYSCIQQAATYYLDYARQVRRQSDSSDNSNNSTMTTNQTLPWSPMLTSNKGPLLTTALAIFGPGSFLNTFFPEYYTIQQNIMGADINQSLSLSTMCIEIAPLTNMFSSAMYSEISADSCVSTILTASGGYYYSTNPHYLVGQWLDSTFSNTGTLTNALNAAAFLANKQFVESLDSSYGIYQDLGSEMMVPQSSVAGVAVVSAFLGLYILILLALSLYGCRHYRWTSRLDSFAMLRFGAAYGNGVFPMLVTSKTQHVKELDEVSGVVREVGSVADDAIIPIGRIGLGEGKPLRMNRRYECYQGDNEPLTTEEALTIRRGG</sequence>